<dbReference type="SUPFAM" id="SSF51126">
    <property type="entry name" value="Pectin lyase-like"/>
    <property type="match status" value="1"/>
</dbReference>
<evidence type="ECO:0000256" key="4">
    <source>
        <dbReference type="ARBA" id="ARBA00022525"/>
    </source>
</evidence>
<keyword evidence="7" id="KW-0998">Cell outer membrane</keyword>
<keyword evidence="4" id="KW-0964">Secreted</keyword>
<evidence type="ECO:0000256" key="7">
    <source>
        <dbReference type="ARBA" id="ARBA00023237"/>
    </source>
</evidence>
<evidence type="ECO:0000256" key="3">
    <source>
        <dbReference type="ARBA" id="ARBA00004613"/>
    </source>
</evidence>
<dbReference type="Pfam" id="PF02415">
    <property type="entry name" value="Chlam_PMP"/>
    <property type="match status" value="2"/>
</dbReference>
<comment type="subcellular location">
    <subcellularLocation>
        <location evidence="1">Cell envelope</location>
    </subcellularLocation>
    <subcellularLocation>
        <location evidence="2">Cell outer membrane</location>
    </subcellularLocation>
    <subcellularLocation>
        <location evidence="3">Secreted</location>
    </subcellularLocation>
</comment>
<keyword evidence="6" id="KW-0472">Membrane</keyword>
<name>A0A1G5WIP6_9EURY</name>
<evidence type="ECO:0000313" key="8">
    <source>
        <dbReference type="EMBL" id="SDA57872.1"/>
    </source>
</evidence>
<dbReference type="Proteomes" id="UP000323439">
    <property type="component" value="Unassembled WGS sequence"/>
</dbReference>
<dbReference type="GO" id="GO:0005576">
    <property type="term" value="C:extracellular region"/>
    <property type="evidence" value="ECO:0007669"/>
    <property type="project" value="UniProtKB-SubCell"/>
</dbReference>
<gene>
    <name evidence="8" type="ORF">SAMN02910315_01445</name>
</gene>
<dbReference type="InterPro" id="IPR003368">
    <property type="entry name" value="POMP_repeat"/>
</dbReference>
<dbReference type="PANTHER" id="PTHR11319:SF35">
    <property type="entry name" value="OUTER MEMBRANE PROTEIN PMPC-RELATED"/>
    <property type="match status" value="1"/>
</dbReference>
<sequence length="495" mass="54479">MKFKKVLITVLILFIMITISSVSAADTSQNVDEVDGDVISLDINNENILAAENNNEISSNENILAAENNNNEILGDGNSNPGTFTDLFNLLSGKSEVTLDRDYTYNKATDKQLINGLQQGIKLTGSIVIHGNGHTLDANHKMGILYLSDGSYIQRLVLDNITFIDGESRMGGAVYFKGGELEVRNCIFLNNKAFTQSGGAIYVDSAGYTKIVNSTFKYNTATSTTAIERIGRGGLGGSIFIKGNKIIDITDCNFIDNKASHYGGAIHIHNKNKDAINIVNCNFTHNTAGEKGGAINIFNENPNSNSIVKYVIFGSKFNKNHAKLGGAIYYNDGPVEIILSEFIENSASKEAGAIFRNGELIQKEVLFLNNTPQNFEYTGGADDYDYDEPTSNPNYQEYNTNYGSIDKITVHNNQIPIKDNKLTLDVLNHIFNKDFRNGHLLVYIDGKLVFNATTTDNLLQIIFDLFSLLSGNHEIKVVFTDNNGNTNTYTENITI</sequence>
<evidence type="ECO:0000256" key="1">
    <source>
        <dbReference type="ARBA" id="ARBA00004196"/>
    </source>
</evidence>
<evidence type="ECO:0000256" key="5">
    <source>
        <dbReference type="ARBA" id="ARBA00022729"/>
    </source>
</evidence>
<proteinExistence type="predicted"/>
<dbReference type="NCBIfam" id="TIGR01376">
    <property type="entry name" value="POMP_repeat"/>
    <property type="match status" value="1"/>
</dbReference>
<accession>A0A1G5WIP6</accession>
<organism evidence="8 9">
    <name type="scientific">Methanobrevibacter millerae</name>
    <dbReference type="NCBI Taxonomy" id="230361"/>
    <lineage>
        <taxon>Archaea</taxon>
        <taxon>Methanobacteriati</taxon>
        <taxon>Methanobacteriota</taxon>
        <taxon>Methanomada group</taxon>
        <taxon>Methanobacteria</taxon>
        <taxon>Methanobacteriales</taxon>
        <taxon>Methanobacteriaceae</taxon>
        <taxon>Methanobrevibacter</taxon>
    </lineage>
</organism>
<dbReference type="EMBL" id="FMXB01000010">
    <property type="protein sequence ID" value="SDA57872.1"/>
    <property type="molecule type" value="Genomic_DNA"/>
</dbReference>
<protein>
    <submittedName>
        <fullName evidence="8">Polymorphic outer membrane protein repeat-containing protein</fullName>
    </submittedName>
</protein>
<keyword evidence="5" id="KW-0732">Signal</keyword>
<dbReference type="PANTHER" id="PTHR11319">
    <property type="entry name" value="G PROTEIN-COUPLED RECEPTOR-RELATED"/>
    <property type="match status" value="1"/>
</dbReference>
<evidence type="ECO:0000256" key="6">
    <source>
        <dbReference type="ARBA" id="ARBA00023136"/>
    </source>
</evidence>
<keyword evidence="9" id="KW-1185">Reference proteome</keyword>
<reference evidence="8 9" key="1">
    <citation type="submission" date="2016-10" db="EMBL/GenBank/DDBJ databases">
        <authorList>
            <person name="Varghese N."/>
            <person name="Submissions S."/>
        </authorList>
    </citation>
    <scope>NUCLEOTIDE SEQUENCE [LARGE SCALE GENOMIC DNA]</scope>
    <source>
        <strain evidence="8 9">DSM 16643</strain>
    </source>
</reference>
<evidence type="ECO:0000313" key="9">
    <source>
        <dbReference type="Proteomes" id="UP000323439"/>
    </source>
</evidence>
<dbReference type="AlphaFoldDB" id="A0A1G5WIP6"/>
<dbReference type="RefSeq" id="WP_149731982.1">
    <property type="nucleotide sequence ID" value="NZ_FMXB01000010.1"/>
</dbReference>
<dbReference type="OrthoDB" id="78499at2157"/>
<evidence type="ECO:0000256" key="2">
    <source>
        <dbReference type="ARBA" id="ARBA00004442"/>
    </source>
</evidence>
<dbReference type="InterPro" id="IPR011050">
    <property type="entry name" value="Pectin_lyase_fold/virulence"/>
</dbReference>